<dbReference type="Proteomes" id="UP000004849">
    <property type="component" value="Unassembled WGS sequence"/>
</dbReference>
<dbReference type="Gene3D" id="3.20.20.100">
    <property type="entry name" value="NADP-dependent oxidoreductase domain"/>
    <property type="match status" value="1"/>
</dbReference>
<dbReference type="AlphaFoldDB" id="B6VUU0"/>
<organism evidence="2 3">
    <name type="scientific">Phocaeicola dorei DSM 17855</name>
    <dbReference type="NCBI Taxonomy" id="483217"/>
    <lineage>
        <taxon>Bacteria</taxon>
        <taxon>Pseudomonadati</taxon>
        <taxon>Bacteroidota</taxon>
        <taxon>Bacteroidia</taxon>
        <taxon>Bacteroidales</taxon>
        <taxon>Bacteroidaceae</taxon>
        <taxon>Phocaeicola</taxon>
    </lineage>
</organism>
<proteinExistence type="predicted"/>
<protein>
    <recommendedName>
        <fullName evidence="1">NADP-dependent oxidoreductase domain-containing protein</fullName>
    </recommendedName>
</protein>
<feature type="domain" description="NADP-dependent oxidoreductase" evidence="1">
    <location>
        <begin position="4"/>
        <end position="40"/>
    </location>
</feature>
<name>B6VUU0_9BACT</name>
<evidence type="ECO:0000313" key="3">
    <source>
        <dbReference type="Proteomes" id="UP000004849"/>
    </source>
</evidence>
<accession>B6VUU0</accession>
<dbReference type="InterPro" id="IPR023210">
    <property type="entry name" value="NADP_OxRdtase_dom"/>
</dbReference>
<dbReference type="HOGENOM" id="CLU_3247133_0_0_10"/>
<dbReference type="EMBL" id="ABWZ01000017">
    <property type="protein sequence ID" value="EEB26503.1"/>
    <property type="molecule type" value="Genomic_DNA"/>
</dbReference>
<dbReference type="SUPFAM" id="SSF51430">
    <property type="entry name" value="NAD(P)-linked oxidoreductase"/>
    <property type="match status" value="1"/>
</dbReference>
<sequence>MIPDLQPSVIYSSVEGSLHRLRTDRIDLYYQHHIDPKVEPEK</sequence>
<reference evidence="2 3" key="2">
    <citation type="submission" date="2008-10" db="EMBL/GenBank/DDBJ databases">
        <authorList>
            <person name="Fulton L."/>
            <person name="Clifton S."/>
            <person name="Fulton B."/>
            <person name="Xu J."/>
            <person name="Minx P."/>
            <person name="Pepin K.H."/>
            <person name="Johnson M."/>
            <person name="Thiruvilangam P."/>
            <person name="Bhonagiri V."/>
            <person name="Nash W.E."/>
            <person name="Mardis E.R."/>
            <person name="Wilson R.K."/>
        </authorList>
    </citation>
    <scope>NUCLEOTIDE SEQUENCE [LARGE SCALE GENOMIC DNA]</scope>
    <source>
        <strain evidence="2 3">DSM 17855</strain>
    </source>
</reference>
<gene>
    <name evidence="2" type="ORF">BACDOR_01048</name>
</gene>
<evidence type="ECO:0000259" key="1">
    <source>
        <dbReference type="Pfam" id="PF00248"/>
    </source>
</evidence>
<dbReference type="Pfam" id="PF00248">
    <property type="entry name" value="Aldo_ket_red"/>
    <property type="match status" value="1"/>
</dbReference>
<dbReference type="InterPro" id="IPR036812">
    <property type="entry name" value="NAD(P)_OxRdtase_dom_sf"/>
</dbReference>
<evidence type="ECO:0000313" key="2">
    <source>
        <dbReference type="EMBL" id="EEB26503.1"/>
    </source>
</evidence>
<reference evidence="2 3" key="1">
    <citation type="submission" date="2008-10" db="EMBL/GenBank/DDBJ databases">
        <title>Draft genome sequence of Bacteroides dorei (DSM 17855).</title>
        <authorList>
            <person name="Sudarsanam P."/>
            <person name="Ley R."/>
            <person name="Guruge J."/>
            <person name="Turnbaugh P.J."/>
            <person name="Mahowald M."/>
            <person name="Liep D."/>
            <person name="Gordon J."/>
        </authorList>
    </citation>
    <scope>NUCLEOTIDE SEQUENCE [LARGE SCALE GENOMIC DNA]</scope>
    <source>
        <strain evidence="2 3">DSM 17855</strain>
    </source>
</reference>